<evidence type="ECO:0000313" key="4">
    <source>
        <dbReference type="EMBL" id="HIW85325.1"/>
    </source>
</evidence>
<dbReference type="EMBL" id="DXGE01000011">
    <property type="protein sequence ID" value="HIW85325.1"/>
    <property type="molecule type" value="Genomic_DNA"/>
</dbReference>
<dbReference type="PANTHER" id="PTHR32305:SF15">
    <property type="entry name" value="PROTEIN RHSA-RELATED"/>
    <property type="match status" value="1"/>
</dbReference>
<evidence type="ECO:0000256" key="2">
    <source>
        <dbReference type="SAM" id="Phobius"/>
    </source>
</evidence>
<dbReference type="InterPro" id="IPR022385">
    <property type="entry name" value="Rhs_assc_core"/>
</dbReference>
<dbReference type="InterPro" id="IPR056823">
    <property type="entry name" value="TEN-like_YD-shell"/>
</dbReference>
<dbReference type="AlphaFoldDB" id="A0A9D1RD91"/>
<keyword evidence="2" id="KW-0472">Membrane</keyword>
<keyword evidence="2" id="KW-0812">Transmembrane</keyword>
<name>A0A9D1RD91_9FIRM</name>
<reference evidence="4" key="2">
    <citation type="submission" date="2021-04" db="EMBL/GenBank/DDBJ databases">
        <authorList>
            <person name="Gilroy R."/>
        </authorList>
    </citation>
    <scope>NUCLEOTIDE SEQUENCE</scope>
    <source>
        <strain evidence="4">421</strain>
    </source>
</reference>
<evidence type="ECO:0000256" key="1">
    <source>
        <dbReference type="ARBA" id="ARBA00022737"/>
    </source>
</evidence>
<sequence length="473" mass="53385">MQQYDSEGMLTGSGIDEITAHYTYDDSDQLIRTNDSFANYTSSYEYDSRGNLLTYGDKTFSWSHGTRLESITDSENTYSYVYDENGTRFSKTVNGTTTQFNYVGGLLLSQKTDEDVIFFQYGAGGVPLGFVYNGTQYFYVTNQLGDVLGITDDTGDAFVMYSYDEWGNPIQTVTRDNTEEQNKIAQLNPLRYRGYYYDAETGYYYLQSRYYNPEWGRFISADSFDYIDNTARFGFNAYIYCINNPIMFVDPTGNKYVSPLGEKVGEILSAVFLVIGAAEVDDNFAYLVTGIIINKQESVLDASKWFSNLLNDFKNFKATPLYHKITTQDTNIFKKFWMNSTKGVKNAEVELFNSSKITLSYNSGKKVADFMSGLFDKIKNFFNGILSFSALDDTGFYKVVTNLNMSFREVSLEIIEIFEGLFSPLLVSFAQEYKIDITFDEPGPTAFAAALCIPIIIAIMVLKTLGSGGKATV</sequence>
<dbReference type="NCBIfam" id="TIGR03696">
    <property type="entry name" value="Rhs_assc_core"/>
    <property type="match status" value="1"/>
</dbReference>
<dbReference type="InterPro" id="IPR050708">
    <property type="entry name" value="T6SS_VgrG/RHS"/>
</dbReference>
<feature type="domain" description="Teneurin-like YD-shell" evidence="3">
    <location>
        <begin position="3"/>
        <end position="246"/>
    </location>
</feature>
<reference evidence="4" key="1">
    <citation type="journal article" date="2021" name="PeerJ">
        <title>Extensive microbial diversity within the chicken gut microbiome revealed by metagenomics and culture.</title>
        <authorList>
            <person name="Gilroy R."/>
            <person name="Ravi A."/>
            <person name="Getino M."/>
            <person name="Pursley I."/>
            <person name="Horton D.L."/>
            <person name="Alikhan N.F."/>
            <person name="Baker D."/>
            <person name="Gharbi K."/>
            <person name="Hall N."/>
            <person name="Watson M."/>
            <person name="Adriaenssens E.M."/>
            <person name="Foster-Nyarko E."/>
            <person name="Jarju S."/>
            <person name="Secka A."/>
            <person name="Antonio M."/>
            <person name="Oren A."/>
            <person name="Chaudhuri R.R."/>
            <person name="La Ragione R."/>
            <person name="Hildebrand F."/>
            <person name="Pallen M.J."/>
        </authorList>
    </citation>
    <scope>NUCLEOTIDE SEQUENCE</scope>
    <source>
        <strain evidence="4">421</strain>
    </source>
</reference>
<protein>
    <submittedName>
        <fullName evidence="4">RHS repeat-associated core domain-containing protein</fullName>
    </submittedName>
</protein>
<evidence type="ECO:0000313" key="5">
    <source>
        <dbReference type="Proteomes" id="UP000824205"/>
    </source>
</evidence>
<evidence type="ECO:0000259" key="3">
    <source>
        <dbReference type="Pfam" id="PF25023"/>
    </source>
</evidence>
<keyword evidence="1" id="KW-0677">Repeat</keyword>
<proteinExistence type="predicted"/>
<dbReference type="PANTHER" id="PTHR32305">
    <property type="match status" value="1"/>
</dbReference>
<dbReference type="Gene3D" id="2.180.10.10">
    <property type="entry name" value="RHS repeat-associated core"/>
    <property type="match status" value="1"/>
</dbReference>
<keyword evidence="2" id="KW-1133">Transmembrane helix</keyword>
<dbReference type="Proteomes" id="UP000824205">
    <property type="component" value="Unassembled WGS sequence"/>
</dbReference>
<dbReference type="Pfam" id="PF25023">
    <property type="entry name" value="TEN_YD-shell"/>
    <property type="match status" value="1"/>
</dbReference>
<comment type="caution">
    <text evidence="4">The sequence shown here is derived from an EMBL/GenBank/DDBJ whole genome shotgun (WGS) entry which is preliminary data.</text>
</comment>
<gene>
    <name evidence="4" type="ORF">IAA48_02420</name>
</gene>
<accession>A0A9D1RD91</accession>
<feature type="transmembrane region" description="Helical" evidence="2">
    <location>
        <begin position="446"/>
        <end position="465"/>
    </location>
</feature>
<organism evidence="4 5">
    <name type="scientific">Candidatus Eubacterium faecipullorum</name>
    <dbReference type="NCBI Taxonomy" id="2838571"/>
    <lineage>
        <taxon>Bacteria</taxon>
        <taxon>Bacillati</taxon>
        <taxon>Bacillota</taxon>
        <taxon>Clostridia</taxon>
        <taxon>Eubacteriales</taxon>
        <taxon>Eubacteriaceae</taxon>
        <taxon>Eubacterium</taxon>
    </lineage>
</organism>